<dbReference type="PANTHER" id="PTHR11017">
    <property type="entry name" value="LEUCINE-RICH REPEAT-CONTAINING PROTEIN"/>
    <property type="match status" value="1"/>
</dbReference>
<organism evidence="5 6">
    <name type="scientific">Canavalia gladiata</name>
    <name type="common">Sword bean</name>
    <name type="synonym">Dolichos gladiatus</name>
    <dbReference type="NCBI Taxonomy" id="3824"/>
    <lineage>
        <taxon>Eukaryota</taxon>
        <taxon>Viridiplantae</taxon>
        <taxon>Streptophyta</taxon>
        <taxon>Embryophyta</taxon>
        <taxon>Tracheophyta</taxon>
        <taxon>Spermatophyta</taxon>
        <taxon>Magnoliopsida</taxon>
        <taxon>eudicotyledons</taxon>
        <taxon>Gunneridae</taxon>
        <taxon>Pentapetalae</taxon>
        <taxon>rosids</taxon>
        <taxon>fabids</taxon>
        <taxon>Fabales</taxon>
        <taxon>Fabaceae</taxon>
        <taxon>Papilionoideae</taxon>
        <taxon>50 kb inversion clade</taxon>
        <taxon>NPAAA clade</taxon>
        <taxon>indigoferoid/millettioid clade</taxon>
        <taxon>Phaseoleae</taxon>
        <taxon>Canavalia</taxon>
    </lineage>
</organism>
<dbReference type="SUPFAM" id="SSF52200">
    <property type="entry name" value="Toll/Interleukin receptor TIR domain"/>
    <property type="match status" value="1"/>
</dbReference>
<name>A0AAN9JXD7_CANGL</name>
<proteinExistence type="predicted"/>
<keyword evidence="3" id="KW-0520">NAD</keyword>
<dbReference type="InterPro" id="IPR011713">
    <property type="entry name" value="Leu-rich_rpt_3"/>
</dbReference>
<dbReference type="PANTHER" id="PTHR11017:SF243">
    <property type="entry name" value="ADP-RIBOSYL CYCLASE_CYCLIC ADP-RIBOSE HYDROLASE"/>
    <property type="match status" value="1"/>
</dbReference>
<evidence type="ECO:0000259" key="4">
    <source>
        <dbReference type="PROSITE" id="PS50104"/>
    </source>
</evidence>
<dbReference type="SMART" id="SM00255">
    <property type="entry name" value="TIR"/>
    <property type="match status" value="1"/>
</dbReference>
<evidence type="ECO:0000313" key="6">
    <source>
        <dbReference type="Proteomes" id="UP001367508"/>
    </source>
</evidence>
<keyword evidence="6" id="KW-1185">Reference proteome</keyword>
<dbReference type="AlphaFoldDB" id="A0AAN9JXD7"/>
<gene>
    <name evidence="5" type="ORF">VNO77_44635</name>
</gene>
<dbReference type="InterPro" id="IPR035897">
    <property type="entry name" value="Toll_tir_struct_dom_sf"/>
</dbReference>
<accession>A0AAN9JXD7</accession>
<sequence>MAKQQIFRAVASSSNSYSMESSKAYDVFLSFQGEDTRRNFTSHLYEALIQKKVETFRDSEELKKGNEISPSLIKAIKNSHVSVVIFSENYASSKWCLAELTKILECKKEQGQVVIPVFYNIDPSHVRKQTKSYKQAFAKHEQDTKCNKDELQIWKAALIEAANLAGWDSQTYRTEPEFIKDIVTDILQKLNLKYPTELKGLVGIEGNYAQLESLLEIGSREVRMIGIWGMGGIDPGRRSRLWRHEEVCDVLKHNRGTDAVEGITLDLSKLTEDLYLRSDSFSEMTKMRLLNIIHGNYLTNRTFMVYLPNGLDSLSDELRYLCWENFCLESLPSNFCAKHLVELHMRNSNLKKLWDGVQNLVNLNAVDLSNSKNLVAVPDLSRATNLEKVDLKHCYNLQVLPYKFDQLLSLTYLNLSRTNIEMLPANIKNLSKLKWLMLEDCKKLLSLPELPPSLEKLDASNCISLDTNSTQQMVVEHMLRRSIYHDFMDSYCDCFWFPEEHVLNNFQFHEGRSSITIPYLHKSDMRGFIYYYIFKGGIGDILVDYIYDAFFRCKESGYMFSCPVVFKDFISKHVLFFYEDISNMKKVNEAYDHCCNRTIDFHLVECMKGYDYAHRVVKGCGAIPVYASELGLDMLGGSSKNCF</sequence>
<dbReference type="InterPro" id="IPR032675">
    <property type="entry name" value="LRR_dom_sf"/>
</dbReference>
<evidence type="ECO:0000256" key="3">
    <source>
        <dbReference type="ARBA" id="ARBA00023027"/>
    </source>
</evidence>
<keyword evidence="1" id="KW-0433">Leucine-rich repeat</keyword>
<dbReference type="Pfam" id="PF07725">
    <property type="entry name" value="LRR_3"/>
    <property type="match status" value="1"/>
</dbReference>
<comment type="caution">
    <text evidence="5">The sequence shown here is derived from an EMBL/GenBank/DDBJ whole genome shotgun (WGS) entry which is preliminary data.</text>
</comment>
<dbReference type="EMBL" id="JAYMYQ010000011">
    <property type="protein sequence ID" value="KAK7306683.1"/>
    <property type="molecule type" value="Genomic_DNA"/>
</dbReference>
<dbReference type="InterPro" id="IPR044974">
    <property type="entry name" value="Disease_R_plants"/>
</dbReference>
<dbReference type="FunFam" id="3.40.50.10140:FF:000007">
    <property type="entry name" value="Disease resistance protein (TIR-NBS-LRR class)"/>
    <property type="match status" value="1"/>
</dbReference>
<dbReference type="Pfam" id="PF01582">
    <property type="entry name" value="TIR"/>
    <property type="match status" value="1"/>
</dbReference>
<evidence type="ECO:0000313" key="5">
    <source>
        <dbReference type="EMBL" id="KAK7306683.1"/>
    </source>
</evidence>
<dbReference type="InterPro" id="IPR000157">
    <property type="entry name" value="TIR_dom"/>
</dbReference>
<reference evidence="5 6" key="1">
    <citation type="submission" date="2024-01" db="EMBL/GenBank/DDBJ databases">
        <title>The genomes of 5 underutilized Papilionoideae crops provide insights into root nodulation and disease resistanc.</title>
        <authorList>
            <person name="Jiang F."/>
        </authorList>
    </citation>
    <scope>NUCLEOTIDE SEQUENCE [LARGE SCALE GENOMIC DNA]</scope>
    <source>
        <strain evidence="5">LVBAO_FW01</strain>
        <tissue evidence="5">Leaves</tissue>
    </source>
</reference>
<dbReference type="GO" id="GO:0006952">
    <property type="term" value="P:defense response"/>
    <property type="evidence" value="ECO:0007669"/>
    <property type="project" value="InterPro"/>
</dbReference>
<dbReference type="Gene3D" id="3.40.50.10140">
    <property type="entry name" value="Toll/interleukin-1 receptor homology (TIR) domain"/>
    <property type="match status" value="1"/>
</dbReference>
<dbReference type="Gene3D" id="3.80.10.10">
    <property type="entry name" value="Ribonuclease Inhibitor"/>
    <property type="match status" value="1"/>
</dbReference>
<evidence type="ECO:0000256" key="2">
    <source>
        <dbReference type="ARBA" id="ARBA00022737"/>
    </source>
</evidence>
<evidence type="ECO:0000256" key="1">
    <source>
        <dbReference type="ARBA" id="ARBA00022614"/>
    </source>
</evidence>
<feature type="domain" description="TIR" evidence="4">
    <location>
        <begin position="23"/>
        <end position="190"/>
    </location>
</feature>
<dbReference type="PROSITE" id="PS50104">
    <property type="entry name" value="TIR"/>
    <property type="match status" value="1"/>
</dbReference>
<dbReference type="Proteomes" id="UP001367508">
    <property type="component" value="Unassembled WGS sequence"/>
</dbReference>
<dbReference type="GO" id="GO:0007165">
    <property type="term" value="P:signal transduction"/>
    <property type="evidence" value="ECO:0007669"/>
    <property type="project" value="InterPro"/>
</dbReference>
<dbReference type="SUPFAM" id="SSF52047">
    <property type="entry name" value="RNI-like"/>
    <property type="match status" value="1"/>
</dbReference>
<protein>
    <recommendedName>
        <fullName evidence="4">TIR domain-containing protein</fullName>
    </recommendedName>
</protein>
<keyword evidence="2" id="KW-0677">Repeat</keyword>